<organism evidence="3 4">
    <name type="scientific">Lachnospira eligens</name>
    <dbReference type="NCBI Taxonomy" id="39485"/>
    <lineage>
        <taxon>Bacteria</taxon>
        <taxon>Bacillati</taxon>
        <taxon>Bacillota</taxon>
        <taxon>Clostridia</taxon>
        <taxon>Lachnospirales</taxon>
        <taxon>Lachnospiraceae</taxon>
        <taxon>Lachnospira</taxon>
    </lineage>
</organism>
<evidence type="ECO:0000256" key="1">
    <source>
        <dbReference type="ARBA" id="ARBA00022705"/>
    </source>
</evidence>
<proteinExistence type="predicted"/>
<evidence type="ECO:0000259" key="2">
    <source>
        <dbReference type="PROSITE" id="PS50076"/>
    </source>
</evidence>
<evidence type="ECO:0000313" key="4">
    <source>
        <dbReference type="Proteomes" id="UP000095780"/>
    </source>
</evidence>
<keyword evidence="1" id="KW-0235">DNA replication</keyword>
<dbReference type="PROSITE" id="PS50076">
    <property type="entry name" value="DNAJ_2"/>
    <property type="match status" value="1"/>
</dbReference>
<dbReference type="RefSeq" id="WP_055288005.1">
    <property type="nucleotide sequence ID" value="NZ_CABIXW010000008.1"/>
</dbReference>
<dbReference type="SUPFAM" id="SSF46565">
    <property type="entry name" value="Chaperone J-domain"/>
    <property type="match status" value="1"/>
</dbReference>
<dbReference type="GO" id="GO:0006260">
    <property type="term" value="P:DNA replication"/>
    <property type="evidence" value="ECO:0007669"/>
    <property type="project" value="UniProtKB-KW"/>
</dbReference>
<dbReference type="AlphaFoldDB" id="A0A175A1T5"/>
<sequence length="331" mass="39178">MTVQQAYKIFDVRSDITKMELKKRYRRLMHMVHPDAVLNRDKSNKENVYRYSAYEINEAYTVLFNQTGQESLKSNYKYDYKYSEYDEKYYGTDQESEEYDFTAPENEHAFCQRNVYHYAEDYNGNNIGRFKVARGRYMWMPDEDFKLFLRSIYECSEELLNRIDEETGRVHDSEYKIIYQAELAYLLAQQFTATSDTLGNILTSIDDAANVFYVGAMLEMSPESGFIKAGMKLFPAGIKRHRLYLMTRSGKEAGYISFKDDRLYYVLIPILEQKRAMVKIEVSSKQDRHNTMGEKKYKNIDLWVKIGNDATFPENINMRIEDLLNSYHESK</sequence>
<reference evidence="3 4" key="1">
    <citation type="submission" date="2015-09" db="EMBL/GenBank/DDBJ databases">
        <authorList>
            <consortium name="Pathogen Informatics"/>
        </authorList>
    </citation>
    <scope>NUCLEOTIDE SEQUENCE [LARGE SCALE GENOMIC DNA]</scope>
    <source>
        <strain evidence="3 4">2789STDY5834878</strain>
    </source>
</reference>
<dbReference type="InterPro" id="IPR001623">
    <property type="entry name" value="DnaJ_domain"/>
</dbReference>
<feature type="domain" description="J" evidence="2">
    <location>
        <begin position="5"/>
        <end position="89"/>
    </location>
</feature>
<dbReference type="Gene3D" id="1.10.287.110">
    <property type="entry name" value="DnaJ domain"/>
    <property type="match status" value="1"/>
</dbReference>
<dbReference type="Pfam" id="PF00226">
    <property type="entry name" value="DnaJ"/>
    <property type="match status" value="1"/>
</dbReference>
<name>A0A175A1T5_9FIRM</name>
<protein>
    <submittedName>
        <fullName evidence="3">Dna-J like membrane chaperone protein</fullName>
    </submittedName>
</protein>
<gene>
    <name evidence="3" type="ORF">ERS852492_02647</name>
</gene>
<dbReference type="CDD" id="cd06257">
    <property type="entry name" value="DnaJ"/>
    <property type="match status" value="1"/>
</dbReference>
<dbReference type="InterPro" id="IPR036869">
    <property type="entry name" value="J_dom_sf"/>
</dbReference>
<dbReference type="SMART" id="SM00271">
    <property type="entry name" value="DnaJ"/>
    <property type="match status" value="1"/>
</dbReference>
<dbReference type="EMBL" id="CZBV01000008">
    <property type="protein sequence ID" value="CUQ90306.1"/>
    <property type="molecule type" value="Genomic_DNA"/>
</dbReference>
<dbReference type="Proteomes" id="UP000095780">
    <property type="component" value="Unassembled WGS sequence"/>
</dbReference>
<evidence type="ECO:0000313" key="3">
    <source>
        <dbReference type="EMBL" id="CUQ90306.1"/>
    </source>
</evidence>
<accession>A0A175A1T5</accession>